<feature type="domain" description="Glucosamine/galactosamine-6-phosphate isomerase" evidence="8">
    <location>
        <begin position="9"/>
        <end position="216"/>
    </location>
</feature>
<accession>A0A8S4RID2</accession>
<dbReference type="CDD" id="cd01400">
    <property type="entry name" value="6PGL"/>
    <property type="match status" value="1"/>
</dbReference>
<evidence type="ECO:0000256" key="5">
    <source>
        <dbReference type="ARBA" id="ARBA00022801"/>
    </source>
</evidence>
<gene>
    <name evidence="9" type="primary">jg7024</name>
    <name evidence="9" type="ORF">PAEG_LOCUS13718</name>
</gene>
<dbReference type="EMBL" id="CAKXAJ010025199">
    <property type="protein sequence ID" value="CAH2236260.1"/>
    <property type="molecule type" value="Genomic_DNA"/>
</dbReference>
<dbReference type="EC" id="3.1.1.31" evidence="4 6"/>
<dbReference type="PANTHER" id="PTHR11054:SF0">
    <property type="entry name" value="6-PHOSPHOGLUCONOLACTONASE"/>
    <property type="match status" value="1"/>
</dbReference>
<comment type="pathway">
    <text evidence="2 6">Carbohydrate degradation; pentose phosphate pathway; D-ribulose 5-phosphate from D-glucose 6-phosphate (oxidative stage): step 2/3.</text>
</comment>
<dbReference type="Gene3D" id="3.40.50.1360">
    <property type="match status" value="1"/>
</dbReference>
<dbReference type="InterPro" id="IPR039104">
    <property type="entry name" value="6PGL"/>
</dbReference>
<dbReference type="NCBIfam" id="TIGR01198">
    <property type="entry name" value="pgl"/>
    <property type="match status" value="1"/>
</dbReference>
<name>A0A8S4RID2_9NEOP</name>
<protein>
    <recommendedName>
        <fullName evidence="4 6">6-phosphogluconolactonase</fullName>
        <shortName evidence="6">6PGL</shortName>
        <ecNumber evidence="4 6">3.1.1.31</ecNumber>
    </recommendedName>
</protein>
<evidence type="ECO:0000256" key="1">
    <source>
        <dbReference type="ARBA" id="ARBA00000832"/>
    </source>
</evidence>
<evidence type="ECO:0000256" key="4">
    <source>
        <dbReference type="ARBA" id="ARBA00013198"/>
    </source>
</evidence>
<evidence type="ECO:0000313" key="9">
    <source>
        <dbReference type="EMBL" id="CAH2236260.1"/>
    </source>
</evidence>
<organism evidence="9 10">
    <name type="scientific">Pararge aegeria aegeria</name>
    <dbReference type="NCBI Taxonomy" id="348720"/>
    <lineage>
        <taxon>Eukaryota</taxon>
        <taxon>Metazoa</taxon>
        <taxon>Ecdysozoa</taxon>
        <taxon>Arthropoda</taxon>
        <taxon>Hexapoda</taxon>
        <taxon>Insecta</taxon>
        <taxon>Pterygota</taxon>
        <taxon>Neoptera</taxon>
        <taxon>Endopterygota</taxon>
        <taxon>Lepidoptera</taxon>
        <taxon>Glossata</taxon>
        <taxon>Ditrysia</taxon>
        <taxon>Papilionoidea</taxon>
        <taxon>Nymphalidae</taxon>
        <taxon>Satyrinae</taxon>
        <taxon>Satyrini</taxon>
        <taxon>Parargina</taxon>
        <taxon>Pararge</taxon>
    </lineage>
</organism>
<feature type="region of interest" description="Disordered" evidence="7">
    <location>
        <begin position="211"/>
        <end position="238"/>
    </location>
</feature>
<dbReference type="InterPro" id="IPR005900">
    <property type="entry name" value="6-phosphogluconolactonase_DevB"/>
</dbReference>
<dbReference type="InterPro" id="IPR037171">
    <property type="entry name" value="NagB/RpiA_transferase-like"/>
</dbReference>
<dbReference type="InterPro" id="IPR006148">
    <property type="entry name" value="Glc/Gal-6P_isomerase"/>
</dbReference>
<proteinExistence type="inferred from homology"/>
<dbReference type="GO" id="GO:0006098">
    <property type="term" value="P:pentose-phosphate shunt"/>
    <property type="evidence" value="ECO:0007669"/>
    <property type="project" value="InterPro"/>
</dbReference>
<dbReference type="PANTHER" id="PTHR11054">
    <property type="entry name" value="6-PHOSPHOGLUCONOLACTONASE"/>
    <property type="match status" value="1"/>
</dbReference>
<dbReference type="OrthoDB" id="432544at2759"/>
<sequence length="280" mass="31364">MSTIIKVANEQEIIKKLSSYIEKISNDAILNRGKFFVGLSGGSVVKYLCEGLPQVDTAWDKWIVAFCDERVVPEDSEDSTFGTYNKQLIPKIGLDRKQFVVIKQGISASEAAKDYTEKLAKVFESDDFKFDLLLLGMGPDGHTCSLFPNHPLLKETFLKVAPITDSPKPPQERITLTYPVINNARNCIFAISGAGKADMVKRILKDKEDLPAGKVNYSPKKPGKGPGRTNRRGGSEYVLRMSKLPERKQKRLRHNRRHTNKPLILRAVSAAMVPKRNSYS</sequence>
<comment type="caution">
    <text evidence="9">The sequence shown here is derived from an EMBL/GenBank/DDBJ whole genome shotgun (WGS) entry which is preliminary data.</text>
</comment>
<evidence type="ECO:0000313" key="10">
    <source>
        <dbReference type="Proteomes" id="UP000838756"/>
    </source>
</evidence>
<keyword evidence="10" id="KW-1185">Reference proteome</keyword>
<dbReference type="Pfam" id="PF01182">
    <property type="entry name" value="Glucosamine_iso"/>
    <property type="match status" value="1"/>
</dbReference>
<dbReference type="AlphaFoldDB" id="A0A8S4RID2"/>
<dbReference type="GO" id="GO:0017057">
    <property type="term" value="F:6-phosphogluconolactonase activity"/>
    <property type="evidence" value="ECO:0007669"/>
    <property type="project" value="UniProtKB-UniRule"/>
</dbReference>
<evidence type="ECO:0000256" key="3">
    <source>
        <dbReference type="ARBA" id="ARBA00010662"/>
    </source>
</evidence>
<evidence type="ECO:0000256" key="7">
    <source>
        <dbReference type="SAM" id="MobiDB-lite"/>
    </source>
</evidence>
<dbReference type="SUPFAM" id="SSF100950">
    <property type="entry name" value="NagB/RpiA/CoA transferase-like"/>
    <property type="match status" value="1"/>
</dbReference>
<keyword evidence="5 6" id="KW-0378">Hydrolase</keyword>
<comment type="catalytic activity">
    <reaction evidence="1 6">
        <text>6-phospho-D-glucono-1,5-lactone + H2O = 6-phospho-D-gluconate + H(+)</text>
        <dbReference type="Rhea" id="RHEA:12556"/>
        <dbReference type="ChEBI" id="CHEBI:15377"/>
        <dbReference type="ChEBI" id="CHEBI:15378"/>
        <dbReference type="ChEBI" id="CHEBI:57955"/>
        <dbReference type="ChEBI" id="CHEBI:58759"/>
        <dbReference type="EC" id="3.1.1.31"/>
    </reaction>
</comment>
<comment type="similarity">
    <text evidence="3 6">Belongs to the glucosamine/galactosamine-6-phosphate isomerase family. 6-phosphogluconolactonase subfamily.</text>
</comment>
<comment type="function">
    <text evidence="6">Hydrolysis of 6-phosphogluconolactone to 6-phosphogluconate.</text>
</comment>
<evidence type="ECO:0000256" key="6">
    <source>
        <dbReference type="RuleBase" id="RU365095"/>
    </source>
</evidence>
<evidence type="ECO:0000256" key="2">
    <source>
        <dbReference type="ARBA" id="ARBA00004961"/>
    </source>
</evidence>
<dbReference type="FunFam" id="3.40.50.1360:FF:000005">
    <property type="entry name" value="6-phosphogluconolactonase"/>
    <property type="match status" value="1"/>
</dbReference>
<evidence type="ECO:0000259" key="8">
    <source>
        <dbReference type="Pfam" id="PF01182"/>
    </source>
</evidence>
<reference evidence="9" key="1">
    <citation type="submission" date="2022-03" db="EMBL/GenBank/DDBJ databases">
        <authorList>
            <person name="Lindestad O."/>
        </authorList>
    </citation>
    <scope>NUCLEOTIDE SEQUENCE</scope>
</reference>
<dbReference type="GO" id="GO:0005975">
    <property type="term" value="P:carbohydrate metabolic process"/>
    <property type="evidence" value="ECO:0007669"/>
    <property type="project" value="UniProtKB-UniRule"/>
</dbReference>
<dbReference type="Proteomes" id="UP000838756">
    <property type="component" value="Unassembled WGS sequence"/>
</dbReference>